<protein>
    <submittedName>
        <fullName evidence="1">Uncharacterized protein</fullName>
    </submittedName>
</protein>
<accession>A0A8J8NLD9</accession>
<gene>
    <name evidence="1" type="ORF">FGO68_gene2149</name>
</gene>
<evidence type="ECO:0000313" key="1">
    <source>
        <dbReference type="EMBL" id="TNV77647.1"/>
    </source>
</evidence>
<comment type="caution">
    <text evidence="1">The sequence shown here is derived from an EMBL/GenBank/DDBJ whole genome shotgun (WGS) entry which is preliminary data.</text>
</comment>
<reference evidence="1" key="1">
    <citation type="submission" date="2019-06" db="EMBL/GenBank/DDBJ databases">
        <authorList>
            <person name="Zheng W."/>
        </authorList>
    </citation>
    <scope>NUCLEOTIDE SEQUENCE</scope>
    <source>
        <strain evidence="1">QDHG01</strain>
    </source>
</reference>
<name>A0A8J8NLD9_HALGN</name>
<evidence type="ECO:0000313" key="2">
    <source>
        <dbReference type="Proteomes" id="UP000785679"/>
    </source>
</evidence>
<dbReference type="EMBL" id="RRYP01011570">
    <property type="protein sequence ID" value="TNV77647.1"/>
    <property type="molecule type" value="Genomic_DNA"/>
</dbReference>
<dbReference type="AlphaFoldDB" id="A0A8J8NLD9"/>
<keyword evidence="2" id="KW-1185">Reference proteome</keyword>
<proteinExistence type="predicted"/>
<sequence length="356" mass="41300">MAQRQFPLGLTFPTTSQQQIDSNRHYQGQFSPLCRSPFSSNFTRILDGFASLFDDVHRSSDHADLFETEVIMQQDQVNVQQVPPLDSNPNDIFELPFFQEVSNPLTKPVQLSQIIEKSPMGDLSDANFNISSNFSATAQSTITAQIEESKFDQLDLYQTNRIIKYQRSRKQNKQSKKQAVDWQILLEMEFNAKDKAFNKDFGPAKTLKQSVFRSFKVCMTGLKYDFTSKLHSSIRRVVGDDQKYQHLVSSLRSTTCVYKAFRTEDQKLSSIINATNHQKACYKSNKKTFFTNLLDDTYRQAFMLALPYIARITYGSDHQRDRKDENYVSQALYSKKVMEILEIVRLVDRRIKEHRP</sequence>
<dbReference type="Proteomes" id="UP000785679">
    <property type="component" value="Unassembled WGS sequence"/>
</dbReference>
<organism evidence="1 2">
    <name type="scientific">Halteria grandinella</name>
    <dbReference type="NCBI Taxonomy" id="5974"/>
    <lineage>
        <taxon>Eukaryota</taxon>
        <taxon>Sar</taxon>
        <taxon>Alveolata</taxon>
        <taxon>Ciliophora</taxon>
        <taxon>Intramacronucleata</taxon>
        <taxon>Spirotrichea</taxon>
        <taxon>Stichotrichia</taxon>
        <taxon>Sporadotrichida</taxon>
        <taxon>Halteriidae</taxon>
        <taxon>Halteria</taxon>
    </lineage>
</organism>